<sequence>MDLEALNEFLLLEGQRKPIIKLKELQLNLPYQISSANVTASRFGECVVLELEDKVVYLPPRSTEVLKNHTLELGNGRYSLVFIGEKDTNKGNPATLFKFVKS</sequence>
<dbReference type="AlphaFoldDB" id="A0A6P7HDH0"/>
<reference evidence="1" key="1">
    <citation type="submission" date="2025-08" db="UniProtKB">
        <authorList>
            <consortium name="RefSeq"/>
        </authorList>
    </citation>
    <scope>IDENTIFICATION</scope>
    <source>
        <tissue evidence="1">Whole insect</tissue>
    </source>
</reference>
<proteinExistence type="predicted"/>
<name>A0A6P7HDH0_DIAVI</name>
<protein>
    <submittedName>
        <fullName evidence="1">Uncharacterized protein LOC114347288</fullName>
    </submittedName>
</protein>
<accession>A0A6P7HDH0</accession>
<gene>
    <name evidence="1" type="primary">LOC114347288</name>
</gene>
<evidence type="ECO:0000313" key="1">
    <source>
        <dbReference type="RefSeq" id="XP_028153810.1"/>
    </source>
</evidence>
<dbReference type="RefSeq" id="XP_028153810.1">
    <property type="nucleotide sequence ID" value="XM_028298009.1"/>
</dbReference>
<dbReference type="InParanoid" id="A0A6P7HDH0"/>
<organism evidence="1">
    <name type="scientific">Diabrotica virgifera virgifera</name>
    <name type="common">western corn rootworm</name>
    <dbReference type="NCBI Taxonomy" id="50390"/>
    <lineage>
        <taxon>Eukaryota</taxon>
        <taxon>Metazoa</taxon>
        <taxon>Ecdysozoa</taxon>
        <taxon>Arthropoda</taxon>
        <taxon>Hexapoda</taxon>
        <taxon>Insecta</taxon>
        <taxon>Pterygota</taxon>
        <taxon>Neoptera</taxon>
        <taxon>Endopterygota</taxon>
        <taxon>Coleoptera</taxon>
        <taxon>Polyphaga</taxon>
        <taxon>Cucujiformia</taxon>
        <taxon>Chrysomeloidea</taxon>
        <taxon>Chrysomelidae</taxon>
        <taxon>Galerucinae</taxon>
        <taxon>Diabroticina</taxon>
        <taxon>Diabroticites</taxon>
        <taxon>Diabrotica</taxon>
    </lineage>
</organism>